<name>A0AAD6YFD9_9AGAR</name>
<comment type="caution">
    <text evidence="1">The sequence shown here is derived from an EMBL/GenBank/DDBJ whole genome shotgun (WGS) entry which is preliminary data.</text>
</comment>
<evidence type="ECO:0000313" key="2">
    <source>
        <dbReference type="Proteomes" id="UP001219525"/>
    </source>
</evidence>
<dbReference type="Proteomes" id="UP001219525">
    <property type="component" value="Unassembled WGS sequence"/>
</dbReference>
<keyword evidence="2" id="KW-1185">Reference proteome</keyword>
<dbReference type="EMBL" id="JARJCW010000015">
    <property type="protein sequence ID" value="KAJ7216655.1"/>
    <property type="molecule type" value="Genomic_DNA"/>
</dbReference>
<protein>
    <submittedName>
        <fullName evidence="1">Uncharacterized protein</fullName>
    </submittedName>
</protein>
<evidence type="ECO:0000313" key="1">
    <source>
        <dbReference type="EMBL" id="KAJ7216655.1"/>
    </source>
</evidence>
<proteinExistence type="predicted"/>
<dbReference type="AlphaFoldDB" id="A0AAD6YFD9"/>
<reference evidence="1" key="1">
    <citation type="submission" date="2023-03" db="EMBL/GenBank/DDBJ databases">
        <title>Massive genome expansion in bonnet fungi (Mycena s.s.) driven by repeated elements and novel gene families across ecological guilds.</title>
        <authorList>
            <consortium name="Lawrence Berkeley National Laboratory"/>
            <person name="Harder C.B."/>
            <person name="Miyauchi S."/>
            <person name="Viragh M."/>
            <person name="Kuo A."/>
            <person name="Thoen E."/>
            <person name="Andreopoulos B."/>
            <person name="Lu D."/>
            <person name="Skrede I."/>
            <person name="Drula E."/>
            <person name="Henrissat B."/>
            <person name="Morin E."/>
            <person name="Kohler A."/>
            <person name="Barry K."/>
            <person name="LaButti K."/>
            <person name="Morin E."/>
            <person name="Salamov A."/>
            <person name="Lipzen A."/>
            <person name="Mereny Z."/>
            <person name="Hegedus B."/>
            <person name="Baldrian P."/>
            <person name="Stursova M."/>
            <person name="Weitz H."/>
            <person name="Taylor A."/>
            <person name="Grigoriev I.V."/>
            <person name="Nagy L.G."/>
            <person name="Martin F."/>
            <person name="Kauserud H."/>
        </authorList>
    </citation>
    <scope>NUCLEOTIDE SEQUENCE</scope>
    <source>
        <strain evidence="1">9144</strain>
    </source>
</reference>
<gene>
    <name evidence="1" type="ORF">GGX14DRAFT_442308</name>
</gene>
<sequence>MARTHRLRRDVAVYATGFVVTLSQMEEMARKACTPDFIKKYCGQVFLALRWHVHRHRYQILCNYGANEYLFAVDFIPALRGEQGPPDLTPEQTQAWYELLEDYEQKTMPYPSSCPADFLQDVLQEVIMKRKLGHFLEPAPPTLAELIDIARERARQERQHRQPDPCALHSIPLFFNLTPRRFSGRTRA</sequence>
<accession>A0AAD6YFD9</accession>
<organism evidence="1 2">
    <name type="scientific">Mycena pura</name>
    <dbReference type="NCBI Taxonomy" id="153505"/>
    <lineage>
        <taxon>Eukaryota</taxon>
        <taxon>Fungi</taxon>
        <taxon>Dikarya</taxon>
        <taxon>Basidiomycota</taxon>
        <taxon>Agaricomycotina</taxon>
        <taxon>Agaricomycetes</taxon>
        <taxon>Agaricomycetidae</taxon>
        <taxon>Agaricales</taxon>
        <taxon>Marasmiineae</taxon>
        <taxon>Mycenaceae</taxon>
        <taxon>Mycena</taxon>
    </lineage>
</organism>